<dbReference type="Pfam" id="PF01654">
    <property type="entry name" value="Cyt_bd_oxida_I"/>
    <property type="match status" value="1"/>
</dbReference>
<sequence>MYPIWEVPNLSAGLILGIMSTFHILPSHLSVSSMWFNVYMETKAYRENKPELMEFVKKYTLLLLIFAYVFGSLSGVGIWYAATVTNPRGISGLIHNYVWGWATEWVFFIIEVVGIFVYYYTLNKIDRKTHLKIGWIFVIASWITMVVITGILAFMLTPGKWVETGNFFDGFFNKTYWPQLFMRTSLMFCIGAVYAIIAASRLKDDGTRRLAVRTASRWGVLGLVAGSIISLWYFKMLPDNSHTILEMVVPKGLKNGMIISVGIMMIYFMYAHIRPLTIKTVPAIIAVVILFVGIWSAERTREILRKPYVISSYMYSNQIISSDVKAKGVKADAAIINEKGILKVIPFVPEGLREVNESNLLHAGKIIALIECSQCHVLEDKGLRPLPQMAKKMGFKDIESAEGFLDALTGFPYMPPFHGTSLEKKALAAYLVSLSK</sequence>
<evidence type="ECO:0000256" key="3">
    <source>
        <dbReference type="ARBA" id="ARBA00022448"/>
    </source>
</evidence>
<dbReference type="InterPro" id="IPR036909">
    <property type="entry name" value="Cyt_c-like_dom_sf"/>
</dbReference>
<dbReference type="AlphaFoldDB" id="A0A7G1H456"/>
<evidence type="ECO:0008006" key="15">
    <source>
        <dbReference type="Google" id="ProtNLM"/>
    </source>
</evidence>
<dbReference type="EMBL" id="AP022873">
    <property type="protein sequence ID" value="BCB96517.1"/>
    <property type="molecule type" value="Genomic_DNA"/>
</dbReference>
<dbReference type="InterPro" id="IPR002585">
    <property type="entry name" value="Cyt-d_ubiquinol_oxidase_su_1"/>
</dbReference>
<evidence type="ECO:0000256" key="7">
    <source>
        <dbReference type="ARBA" id="ARBA00022723"/>
    </source>
</evidence>
<evidence type="ECO:0000256" key="5">
    <source>
        <dbReference type="ARBA" id="ARBA00022617"/>
    </source>
</evidence>
<dbReference type="GO" id="GO:0046872">
    <property type="term" value="F:metal ion binding"/>
    <property type="evidence" value="ECO:0007669"/>
    <property type="project" value="UniProtKB-KW"/>
</dbReference>
<evidence type="ECO:0000313" key="13">
    <source>
        <dbReference type="EMBL" id="BCB96517.1"/>
    </source>
</evidence>
<feature type="transmembrane region" description="Helical" evidence="12">
    <location>
        <begin position="255"/>
        <end position="273"/>
    </location>
</feature>
<dbReference type="GO" id="GO:0070069">
    <property type="term" value="C:cytochrome complex"/>
    <property type="evidence" value="ECO:0007669"/>
    <property type="project" value="InterPro"/>
</dbReference>
<dbReference type="GO" id="GO:0020037">
    <property type="term" value="F:heme binding"/>
    <property type="evidence" value="ECO:0007669"/>
    <property type="project" value="InterPro"/>
</dbReference>
<dbReference type="SUPFAM" id="SSF46626">
    <property type="entry name" value="Cytochrome c"/>
    <property type="match status" value="1"/>
</dbReference>
<keyword evidence="8" id="KW-0249">Electron transport</keyword>
<evidence type="ECO:0000256" key="10">
    <source>
        <dbReference type="ARBA" id="ARBA00023004"/>
    </source>
</evidence>
<dbReference type="GO" id="GO:0019646">
    <property type="term" value="P:aerobic electron transport chain"/>
    <property type="evidence" value="ECO:0007669"/>
    <property type="project" value="InterPro"/>
</dbReference>
<feature type="transmembrane region" description="Helical" evidence="12">
    <location>
        <begin position="102"/>
        <end position="121"/>
    </location>
</feature>
<keyword evidence="6 12" id="KW-0812">Transmembrane</keyword>
<dbReference type="Proteomes" id="UP000516360">
    <property type="component" value="Chromosome"/>
</dbReference>
<gene>
    <name evidence="13" type="ORF">JZK55_14390</name>
</gene>
<organism evidence="13 14">
    <name type="scientific">Dissulfurispira thermophila</name>
    <dbReference type="NCBI Taxonomy" id="2715679"/>
    <lineage>
        <taxon>Bacteria</taxon>
        <taxon>Pseudomonadati</taxon>
        <taxon>Nitrospirota</taxon>
        <taxon>Thermodesulfovibrionia</taxon>
        <taxon>Thermodesulfovibrionales</taxon>
        <taxon>Dissulfurispiraceae</taxon>
        <taxon>Dissulfurispira</taxon>
    </lineage>
</organism>
<feature type="transmembrane region" description="Helical" evidence="12">
    <location>
        <begin position="218"/>
        <end position="235"/>
    </location>
</feature>
<keyword evidence="5" id="KW-0349">Heme</keyword>
<evidence type="ECO:0000256" key="9">
    <source>
        <dbReference type="ARBA" id="ARBA00022989"/>
    </source>
</evidence>
<name>A0A7G1H456_9BACT</name>
<keyword evidence="7" id="KW-0479">Metal-binding</keyword>
<evidence type="ECO:0000256" key="11">
    <source>
        <dbReference type="ARBA" id="ARBA00023136"/>
    </source>
</evidence>
<dbReference type="KEGG" id="dtp:JZK55_14390"/>
<evidence type="ECO:0000256" key="6">
    <source>
        <dbReference type="ARBA" id="ARBA00022692"/>
    </source>
</evidence>
<keyword evidence="11 12" id="KW-0472">Membrane</keyword>
<keyword evidence="10" id="KW-0408">Iron</keyword>
<protein>
    <recommendedName>
        <fullName evidence="15">Cytochrome c family protein</fullName>
    </recommendedName>
</protein>
<evidence type="ECO:0000313" key="14">
    <source>
        <dbReference type="Proteomes" id="UP000516360"/>
    </source>
</evidence>
<feature type="transmembrane region" description="Helical" evidence="12">
    <location>
        <begin position="133"/>
        <end position="156"/>
    </location>
</feature>
<dbReference type="GO" id="GO:0009055">
    <property type="term" value="F:electron transfer activity"/>
    <property type="evidence" value="ECO:0007669"/>
    <property type="project" value="InterPro"/>
</dbReference>
<feature type="transmembrane region" description="Helical" evidence="12">
    <location>
        <begin position="280"/>
        <end position="297"/>
    </location>
</feature>
<keyword evidence="14" id="KW-1185">Reference proteome</keyword>
<dbReference type="GO" id="GO:0005886">
    <property type="term" value="C:plasma membrane"/>
    <property type="evidence" value="ECO:0007669"/>
    <property type="project" value="UniProtKB-SubCell"/>
</dbReference>
<comment type="similarity">
    <text evidence="2">Belongs to the cytochrome ubiquinol oxidase subunit 1 family.</text>
</comment>
<keyword evidence="4" id="KW-1003">Cell membrane</keyword>
<comment type="subcellular location">
    <subcellularLocation>
        <location evidence="1">Cell membrane</location>
        <topology evidence="1">Multi-pass membrane protein</topology>
    </subcellularLocation>
</comment>
<feature type="transmembrane region" description="Helical" evidence="12">
    <location>
        <begin position="176"/>
        <end position="197"/>
    </location>
</feature>
<evidence type="ECO:0000256" key="8">
    <source>
        <dbReference type="ARBA" id="ARBA00022982"/>
    </source>
</evidence>
<feature type="transmembrane region" description="Helical" evidence="12">
    <location>
        <begin position="59"/>
        <end position="82"/>
    </location>
</feature>
<feature type="transmembrane region" description="Helical" evidence="12">
    <location>
        <begin position="12"/>
        <end position="38"/>
    </location>
</feature>
<dbReference type="RefSeq" id="WP_203471710.1">
    <property type="nucleotide sequence ID" value="NZ_AP022873.1"/>
</dbReference>
<evidence type="ECO:0000256" key="1">
    <source>
        <dbReference type="ARBA" id="ARBA00004651"/>
    </source>
</evidence>
<evidence type="ECO:0000256" key="4">
    <source>
        <dbReference type="ARBA" id="ARBA00022475"/>
    </source>
</evidence>
<evidence type="ECO:0000256" key="12">
    <source>
        <dbReference type="SAM" id="Phobius"/>
    </source>
</evidence>
<evidence type="ECO:0000256" key="2">
    <source>
        <dbReference type="ARBA" id="ARBA00009819"/>
    </source>
</evidence>
<keyword evidence="3" id="KW-0813">Transport</keyword>
<reference evidence="13 14" key="1">
    <citation type="submission" date="2020-03" db="EMBL/GenBank/DDBJ databases">
        <title>Complete genome sequences of two sulfur-disproportionating bacterial strains T55J and Mzg5.</title>
        <authorList>
            <person name="Umezawa K."/>
            <person name="Kojima H."/>
            <person name="Kato Y."/>
            <person name="Fukui M."/>
        </authorList>
    </citation>
    <scope>NUCLEOTIDE SEQUENCE [LARGE SCALE GENOMIC DNA]</scope>
    <source>
        <strain evidence="13 14">T55J</strain>
    </source>
</reference>
<proteinExistence type="inferred from homology"/>
<accession>A0A7G1H456</accession>
<keyword evidence="9 12" id="KW-1133">Transmembrane helix</keyword>